<evidence type="ECO:0000313" key="17">
    <source>
        <dbReference type="Proteomes" id="UP000292734"/>
    </source>
</evidence>
<keyword evidence="16" id="KW-0675">Receptor</keyword>
<accession>A0A4Q4J7F5</accession>
<evidence type="ECO:0000256" key="1">
    <source>
        <dbReference type="ARBA" id="ARBA00004571"/>
    </source>
</evidence>
<evidence type="ECO:0000256" key="4">
    <source>
        <dbReference type="ARBA" id="ARBA00022496"/>
    </source>
</evidence>
<feature type="signal peptide" evidence="13">
    <location>
        <begin position="1"/>
        <end position="22"/>
    </location>
</feature>
<evidence type="ECO:0000256" key="7">
    <source>
        <dbReference type="ARBA" id="ARBA00023065"/>
    </source>
</evidence>
<dbReference type="InterPro" id="IPR036942">
    <property type="entry name" value="Beta-barrel_TonB_sf"/>
</dbReference>
<dbReference type="Pfam" id="PF07715">
    <property type="entry name" value="Plug"/>
    <property type="match status" value="1"/>
</dbReference>
<evidence type="ECO:0000256" key="3">
    <source>
        <dbReference type="ARBA" id="ARBA00022452"/>
    </source>
</evidence>
<dbReference type="PANTHER" id="PTHR32552:SF81">
    <property type="entry name" value="TONB-DEPENDENT OUTER MEMBRANE RECEPTOR"/>
    <property type="match status" value="1"/>
</dbReference>
<evidence type="ECO:0000313" key="16">
    <source>
        <dbReference type="EMBL" id="RYM01560.1"/>
    </source>
</evidence>
<feature type="chain" id="PRO_5020509847" evidence="13">
    <location>
        <begin position="23"/>
        <end position="780"/>
    </location>
</feature>
<organism evidence="16 17">
    <name type="scientific">Sphingobium indicum</name>
    <dbReference type="NCBI Taxonomy" id="332055"/>
    <lineage>
        <taxon>Bacteria</taxon>
        <taxon>Pseudomonadati</taxon>
        <taxon>Pseudomonadota</taxon>
        <taxon>Alphaproteobacteria</taxon>
        <taxon>Sphingomonadales</taxon>
        <taxon>Sphingomonadaceae</taxon>
        <taxon>Sphingobium</taxon>
    </lineage>
</organism>
<dbReference type="RefSeq" id="WP_129965515.1">
    <property type="nucleotide sequence ID" value="NZ_JACBZE010000005.1"/>
</dbReference>
<feature type="domain" description="TonB-dependent receptor plug" evidence="15">
    <location>
        <begin position="48"/>
        <end position="155"/>
    </location>
</feature>
<dbReference type="SUPFAM" id="SSF56935">
    <property type="entry name" value="Porins"/>
    <property type="match status" value="1"/>
</dbReference>
<comment type="subcellular location">
    <subcellularLocation>
        <location evidence="1 11">Cell outer membrane</location>
        <topology evidence="1 11">Multi-pass membrane protein</topology>
    </subcellularLocation>
</comment>
<dbReference type="InterPro" id="IPR012910">
    <property type="entry name" value="Plug_dom"/>
</dbReference>
<evidence type="ECO:0000256" key="8">
    <source>
        <dbReference type="ARBA" id="ARBA00023077"/>
    </source>
</evidence>
<evidence type="ECO:0000256" key="2">
    <source>
        <dbReference type="ARBA" id="ARBA00022448"/>
    </source>
</evidence>
<keyword evidence="5 11" id="KW-0812">Transmembrane</keyword>
<evidence type="ECO:0000259" key="14">
    <source>
        <dbReference type="Pfam" id="PF00593"/>
    </source>
</evidence>
<keyword evidence="10 11" id="KW-0998">Cell outer membrane</keyword>
<dbReference type="PANTHER" id="PTHR32552">
    <property type="entry name" value="FERRICHROME IRON RECEPTOR-RELATED"/>
    <property type="match status" value="1"/>
</dbReference>
<evidence type="ECO:0000259" key="15">
    <source>
        <dbReference type="Pfam" id="PF07715"/>
    </source>
</evidence>
<evidence type="ECO:0000256" key="9">
    <source>
        <dbReference type="ARBA" id="ARBA00023136"/>
    </source>
</evidence>
<reference evidence="16 17" key="1">
    <citation type="submission" date="2019-02" db="EMBL/GenBank/DDBJ databases">
        <authorList>
            <person name="Feng G."/>
        </authorList>
    </citation>
    <scope>NUCLEOTIDE SEQUENCE [LARGE SCALE GENOMIC DNA]</scope>
    <source>
        <strain evidence="16 17">DSM 26779</strain>
    </source>
</reference>
<sequence length="780" mass="85095">MRNNRLLLAGVGLMSLVQAAHAQDAAAPQADVGIGEIIVTAQKRAQSLNDVPITVAVASGEQLAQRGITDTADLGKVVSGFVAVPAPFGQPVYVLRGIGLYDSGLGSAPTVSVYVDQVSLPFSLMTQGAALDLERVEVLKGPQGTLFGTNNTGGAINYVAAKPTEDFQAGGSATYERFDKATLKAFVSGPITDTLRARVAVQGASGGAWQRSLTRDDELGNARQIMGRLLLDWTPTDRLKVAINLNGFRDRSDTQASQLKAITPSDPAFAYPEMLAAPLAEDNARSADWNPLASNRKNEKFYQLSGRVDFEATDTVTLTSISSYSDLKSSRYLDIDGAAPVGLEFQTFGRLKDFGQELRLQLTTDALIGLIGVNYQHSNTKDNNFNFVDKLSTNRVGGLLATMPFTRPASYVNQQVDNYAIFANAEYKITPQLTFQAGGRYTWSERDAQACAYDRTPGAPLNIFFTGLQSILAPGVVQDPITKCYQLNPYDNFSAGEFDLSLREDNFSYRGALNYKFDGGTMIFGSISRGYKGAIISNITASSAQQFLPVKQERLDSYEIGIKAPLFNRAAFLNVSGFYYDYKNKQLRARILDPIFGLVETLVSVPKSRIWGIDADLNFAPAEGLTLTASGTYLNSKINGDFTTSNGAAVYDQAGQSGNFRGSPLSYTPKFTGNLDVQYEWPLSDSFKAMLGAAVTYHSRDNASLVLQGNSRDRNFDIPRYALLDLRAGISAADDRWRVELFGRNVTNKYYITTVFQDLDNRHQYAGMPATYGITFGFKY</sequence>
<comment type="similarity">
    <text evidence="11 12">Belongs to the TonB-dependent receptor family.</text>
</comment>
<dbReference type="GO" id="GO:0009279">
    <property type="term" value="C:cell outer membrane"/>
    <property type="evidence" value="ECO:0007669"/>
    <property type="project" value="UniProtKB-SubCell"/>
</dbReference>
<keyword evidence="9 11" id="KW-0472">Membrane</keyword>
<evidence type="ECO:0000256" key="5">
    <source>
        <dbReference type="ARBA" id="ARBA00022692"/>
    </source>
</evidence>
<dbReference type="PROSITE" id="PS52016">
    <property type="entry name" value="TONB_DEPENDENT_REC_3"/>
    <property type="match status" value="1"/>
</dbReference>
<keyword evidence="2 11" id="KW-0813">Transport</keyword>
<evidence type="ECO:0000256" key="12">
    <source>
        <dbReference type="RuleBase" id="RU003357"/>
    </source>
</evidence>
<keyword evidence="7" id="KW-0406">Ion transport</keyword>
<evidence type="ECO:0000256" key="10">
    <source>
        <dbReference type="ARBA" id="ARBA00023237"/>
    </source>
</evidence>
<evidence type="ECO:0000256" key="11">
    <source>
        <dbReference type="PROSITE-ProRule" id="PRU01360"/>
    </source>
</evidence>
<dbReference type="Pfam" id="PF00593">
    <property type="entry name" value="TonB_dep_Rec_b-barrel"/>
    <property type="match status" value="1"/>
</dbReference>
<dbReference type="Proteomes" id="UP000292734">
    <property type="component" value="Unassembled WGS sequence"/>
</dbReference>
<name>A0A4Q4J7F5_9SPHN</name>
<keyword evidence="3 11" id="KW-1134">Transmembrane beta strand</keyword>
<gene>
    <name evidence="16" type="ORF">EWH08_12850</name>
</gene>
<dbReference type="EMBL" id="SEOM01000004">
    <property type="protein sequence ID" value="RYM01560.1"/>
    <property type="molecule type" value="Genomic_DNA"/>
</dbReference>
<comment type="caution">
    <text evidence="16">The sequence shown here is derived from an EMBL/GenBank/DDBJ whole genome shotgun (WGS) entry which is preliminary data.</text>
</comment>
<feature type="domain" description="TonB-dependent receptor-like beta-barrel" evidence="14">
    <location>
        <begin position="282"/>
        <end position="746"/>
    </location>
</feature>
<keyword evidence="13" id="KW-0732">Signal</keyword>
<keyword evidence="8 12" id="KW-0798">TonB box</keyword>
<dbReference type="InterPro" id="IPR039426">
    <property type="entry name" value="TonB-dep_rcpt-like"/>
</dbReference>
<dbReference type="GO" id="GO:0006826">
    <property type="term" value="P:iron ion transport"/>
    <property type="evidence" value="ECO:0007669"/>
    <property type="project" value="UniProtKB-KW"/>
</dbReference>
<evidence type="ECO:0000256" key="6">
    <source>
        <dbReference type="ARBA" id="ARBA00023004"/>
    </source>
</evidence>
<dbReference type="InterPro" id="IPR000531">
    <property type="entry name" value="Beta-barrel_TonB"/>
</dbReference>
<keyword evidence="6" id="KW-0408">Iron</keyword>
<evidence type="ECO:0000256" key="13">
    <source>
        <dbReference type="SAM" id="SignalP"/>
    </source>
</evidence>
<dbReference type="AlphaFoldDB" id="A0A4Q4J7F5"/>
<protein>
    <submittedName>
        <fullName evidence="16">TonB-dependent receptor</fullName>
    </submittedName>
</protein>
<proteinExistence type="inferred from homology"/>
<keyword evidence="4" id="KW-0410">Iron transport</keyword>
<dbReference type="Gene3D" id="2.40.170.20">
    <property type="entry name" value="TonB-dependent receptor, beta-barrel domain"/>
    <property type="match status" value="1"/>
</dbReference>